<keyword evidence="4" id="KW-1185">Reference proteome</keyword>
<accession>A0ABQ4YJJ3</accession>
<sequence length="155" mass="17313">MDDEDAGKPVAEYFSIERDAPGVIAFTGNEDARKFFMEGELTSKNIKNDGDVKIVVGNKFDEIVLDESKDVLLESDGYPTILFFSAGNKSFDQLQITVDTDRTAKAFYKFIKQHAAIPFKLQKPESTQKAESTEKSESTQKSESIPESSNQDLKD</sequence>
<feature type="compositionally biased region" description="Polar residues" evidence="2">
    <location>
        <begin position="145"/>
        <end position="155"/>
    </location>
</feature>
<dbReference type="PANTHER" id="PTHR18929:SF255">
    <property type="entry name" value="PROTEIN DISULFIDE-ISOMERASE"/>
    <property type="match status" value="1"/>
</dbReference>
<proteinExistence type="inferred from homology"/>
<gene>
    <name evidence="3" type="ORF">Tco_0727042</name>
</gene>
<evidence type="ECO:0000256" key="2">
    <source>
        <dbReference type="SAM" id="MobiDB-lite"/>
    </source>
</evidence>
<dbReference type="Gene3D" id="3.40.30.10">
    <property type="entry name" value="Glutaredoxin"/>
    <property type="match status" value="1"/>
</dbReference>
<organism evidence="3 4">
    <name type="scientific">Tanacetum coccineum</name>
    <dbReference type="NCBI Taxonomy" id="301880"/>
    <lineage>
        <taxon>Eukaryota</taxon>
        <taxon>Viridiplantae</taxon>
        <taxon>Streptophyta</taxon>
        <taxon>Embryophyta</taxon>
        <taxon>Tracheophyta</taxon>
        <taxon>Spermatophyta</taxon>
        <taxon>Magnoliopsida</taxon>
        <taxon>eudicotyledons</taxon>
        <taxon>Gunneridae</taxon>
        <taxon>Pentapetalae</taxon>
        <taxon>asterids</taxon>
        <taxon>campanulids</taxon>
        <taxon>Asterales</taxon>
        <taxon>Asteraceae</taxon>
        <taxon>Asteroideae</taxon>
        <taxon>Anthemideae</taxon>
        <taxon>Anthemidinae</taxon>
        <taxon>Tanacetum</taxon>
    </lineage>
</organism>
<comment type="caution">
    <text evidence="3">The sequence shown here is derived from an EMBL/GenBank/DDBJ whole genome shotgun (WGS) entry which is preliminary data.</text>
</comment>
<feature type="region of interest" description="Disordered" evidence="2">
    <location>
        <begin position="121"/>
        <end position="155"/>
    </location>
</feature>
<evidence type="ECO:0000313" key="3">
    <source>
        <dbReference type="EMBL" id="GJS77161.1"/>
    </source>
</evidence>
<name>A0ABQ4YJJ3_9ASTR</name>
<dbReference type="Proteomes" id="UP001151760">
    <property type="component" value="Unassembled WGS sequence"/>
</dbReference>
<reference evidence="3" key="1">
    <citation type="journal article" date="2022" name="Int. J. Mol. Sci.">
        <title>Draft Genome of Tanacetum Coccineum: Genomic Comparison of Closely Related Tanacetum-Family Plants.</title>
        <authorList>
            <person name="Yamashiro T."/>
            <person name="Shiraishi A."/>
            <person name="Nakayama K."/>
            <person name="Satake H."/>
        </authorList>
    </citation>
    <scope>NUCLEOTIDE SEQUENCE</scope>
</reference>
<comment type="similarity">
    <text evidence="1">Belongs to the protein disulfide isomerase family.</text>
</comment>
<dbReference type="EMBL" id="BQNB010010427">
    <property type="protein sequence ID" value="GJS77161.1"/>
    <property type="molecule type" value="Genomic_DNA"/>
</dbReference>
<reference evidence="3" key="2">
    <citation type="submission" date="2022-01" db="EMBL/GenBank/DDBJ databases">
        <authorList>
            <person name="Yamashiro T."/>
            <person name="Shiraishi A."/>
            <person name="Satake H."/>
            <person name="Nakayama K."/>
        </authorList>
    </citation>
    <scope>NUCLEOTIDE SEQUENCE</scope>
</reference>
<evidence type="ECO:0000256" key="1">
    <source>
        <dbReference type="ARBA" id="ARBA00006347"/>
    </source>
</evidence>
<feature type="compositionally biased region" description="Basic and acidic residues" evidence="2">
    <location>
        <begin position="122"/>
        <end position="140"/>
    </location>
</feature>
<dbReference type="PANTHER" id="PTHR18929">
    <property type="entry name" value="PROTEIN DISULFIDE ISOMERASE"/>
    <property type="match status" value="1"/>
</dbReference>
<protein>
    <submittedName>
        <fullName evidence="3">Uncharacterized protein</fullName>
    </submittedName>
</protein>
<evidence type="ECO:0000313" key="4">
    <source>
        <dbReference type="Proteomes" id="UP001151760"/>
    </source>
</evidence>